<dbReference type="RefSeq" id="WP_191194046.1">
    <property type="nucleotide sequence ID" value="NZ_JACXYZ010000001.1"/>
</dbReference>
<sequence length="294" mass="31547">MGAILPNSGPIPLSVGVDKMASALIAAGASGLWISDHLVLEDGPSKDYPYAPDGRITWSSRDDYLECLTTCAFIAALLDGDCTVGTAILVLPQRNVLQTAKELATLDRLSGGRLRIGLGAGWNREEMEALGYAFASRGKRFDEMLDVLRDAWSGRTTGFSGSEVTVPRGLILSPRPSRPEGPPLLVGGMSVPAIRRAARLGDGWLALAFVDRWDSDALAAAAGSFRRQWREHRQDTPPYMVLKLHCPAERCADLLDHVQEAATLGFDEVAIELPWALGIEKALGVFTTVAGAHG</sequence>
<organism evidence="6 7">
    <name type="scientific">Nocardioides cavernae</name>
    <dbReference type="NCBI Taxonomy" id="1921566"/>
    <lineage>
        <taxon>Bacteria</taxon>
        <taxon>Bacillati</taxon>
        <taxon>Actinomycetota</taxon>
        <taxon>Actinomycetes</taxon>
        <taxon>Propionibacteriales</taxon>
        <taxon>Nocardioidaceae</taxon>
        <taxon>Nocardioides</taxon>
    </lineage>
</organism>
<dbReference type="SUPFAM" id="SSF51679">
    <property type="entry name" value="Bacterial luciferase-like"/>
    <property type="match status" value="1"/>
</dbReference>
<proteinExistence type="predicted"/>
<reference evidence="6 7" key="1">
    <citation type="submission" date="2020-09" db="EMBL/GenBank/DDBJ databases">
        <title>novel species in genus Nocardioides.</title>
        <authorList>
            <person name="Zhang G."/>
        </authorList>
    </citation>
    <scope>NUCLEOTIDE SEQUENCE [LARGE SCALE GENOMIC DNA]</scope>
    <source>
        <strain evidence="6 7">KCTC 39551</strain>
    </source>
</reference>
<feature type="domain" description="Luciferase-like" evidence="5">
    <location>
        <begin position="60"/>
        <end position="246"/>
    </location>
</feature>
<dbReference type="Proteomes" id="UP000618818">
    <property type="component" value="Unassembled WGS sequence"/>
</dbReference>
<keyword evidence="2" id="KW-0288">FMN</keyword>
<name>A0ABR8NCR4_9ACTN</name>
<evidence type="ECO:0000256" key="1">
    <source>
        <dbReference type="ARBA" id="ARBA00022630"/>
    </source>
</evidence>
<accession>A0ABR8NCR4</accession>
<evidence type="ECO:0000256" key="3">
    <source>
        <dbReference type="ARBA" id="ARBA00023002"/>
    </source>
</evidence>
<dbReference type="Gene3D" id="3.20.20.30">
    <property type="entry name" value="Luciferase-like domain"/>
    <property type="match status" value="1"/>
</dbReference>
<dbReference type="PANTHER" id="PTHR42847">
    <property type="entry name" value="ALKANESULFONATE MONOOXYGENASE"/>
    <property type="match status" value="1"/>
</dbReference>
<protein>
    <submittedName>
        <fullName evidence="6">TIGR03619 family F420-dependent LLM class oxidoreductase</fullName>
        <ecNumber evidence="6">1.-.-.-</ecNumber>
    </submittedName>
</protein>
<keyword evidence="4" id="KW-0503">Monooxygenase</keyword>
<gene>
    <name evidence="6" type="ORF">IEZ26_06470</name>
</gene>
<dbReference type="NCBIfam" id="TIGR03619">
    <property type="entry name" value="F420_Rv2161c"/>
    <property type="match status" value="1"/>
</dbReference>
<dbReference type="InterPro" id="IPR019921">
    <property type="entry name" value="Lucif-like_OxRdtase_Rv2161c"/>
</dbReference>
<evidence type="ECO:0000259" key="5">
    <source>
        <dbReference type="Pfam" id="PF00296"/>
    </source>
</evidence>
<dbReference type="PANTHER" id="PTHR42847:SF4">
    <property type="entry name" value="ALKANESULFONATE MONOOXYGENASE-RELATED"/>
    <property type="match status" value="1"/>
</dbReference>
<evidence type="ECO:0000256" key="4">
    <source>
        <dbReference type="ARBA" id="ARBA00023033"/>
    </source>
</evidence>
<dbReference type="InterPro" id="IPR011251">
    <property type="entry name" value="Luciferase-like_dom"/>
</dbReference>
<evidence type="ECO:0000313" key="7">
    <source>
        <dbReference type="Proteomes" id="UP000618818"/>
    </source>
</evidence>
<dbReference type="InterPro" id="IPR050172">
    <property type="entry name" value="SsuD_RutA_monooxygenase"/>
</dbReference>
<keyword evidence="1" id="KW-0285">Flavoprotein</keyword>
<keyword evidence="7" id="KW-1185">Reference proteome</keyword>
<dbReference type="InterPro" id="IPR036661">
    <property type="entry name" value="Luciferase-like_sf"/>
</dbReference>
<keyword evidence="3 6" id="KW-0560">Oxidoreductase</keyword>
<evidence type="ECO:0000313" key="6">
    <source>
        <dbReference type="EMBL" id="MBD3924259.1"/>
    </source>
</evidence>
<dbReference type="EMBL" id="JACXYZ010000001">
    <property type="protein sequence ID" value="MBD3924259.1"/>
    <property type="molecule type" value="Genomic_DNA"/>
</dbReference>
<dbReference type="EC" id="1.-.-.-" evidence="6"/>
<evidence type="ECO:0000256" key="2">
    <source>
        <dbReference type="ARBA" id="ARBA00022643"/>
    </source>
</evidence>
<comment type="caution">
    <text evidence="6">The sequence shown here is derived from an EMBL/GenBank/DDBJ whole genome shotgun (WGS) entry which is preliminary data.</text>
</comment>
<dbReference type="GO" id="GO:0016491">
    <property type="term" value="F:oxidoreductase activity"/>
    <property type="evidence" value="ECO:0007669"/>
    <property type="project" value="UniProtKB-KW"/>
</dbReference>
<dbReference type="Pfam" id="PF00296">
    <property type="entry name" value="Bac_luciferase"/>
    <property type="match status" value="1"/>
</dbReference>